<proteinExistence type="predicted"/>
<keyword evidence="3" id="KW-1185">Reference proteome</keyword>
<evidence type="ECO:0000313" key="3">
    <source>
        <dbReference type="Proteomes" id="UP000000602"/>
    </source>
</evidence>
<evidence type="ECO:0000256" key="1">
    <source>
        <dbReference type="SAM" id="Phobius"/>
    </source>
</evidence>
<reference evidence="3" key="1">
    <citation type="journal article" date="2004" name="Environ. Microbiol.">
        <title>The genome of Desulfotalea psychrophila, a sulfate-reducing bacterium from permanently cold Arctic sediments.</title>
        <authorList>
            <person name="Rabus R."/>
            <person name="Ruepp A."/>
            <person name="Frickey T."/>
            <person name="Rattei T."/>
            <person name="Fartmann B."/>
            <person name="Stark M."/>
            <person name="Bauer M."/>
            <person name="Zibat A."/>
            <person name="Lombardot T."/>
            <person name="Becker I."/>
            <person name="Amann J."/>
            <person name="Gellner K."/>
            <person name="Teeling H."/>
            <person name="Leuschner W.D."/>
            <person name="Gloeckner F.-O."/>
            <person name="Lupas A.N."/>
            <person name="Amann R."/>
            <person name="Klenk H.-P."/>
        </authorList>
    </citation>
    <scope>NUCLEOTIDE SEQUENCE [LARGE SCALE GENOMIC DNA]</scope>
    <source>
        <strain evidence="3">DSM 12343 / LSv54</strain>
    </source>
</reference>
<dbReference type="Proteomes" id="UP000000602">
    <property type="component" value="Chromosome"/>
</dbReference>
<evidence type="ECO:0000313" key="2">
    <source>
        <dbReference type="EMBL" id="CAG35235.1"/>
    </source>
</evidence>
<organism evidence="2 3">
    <name type="scientific">Desulfotalea psychrophila (strain LSv54 / DSM 12343)</name>
    <dbReference type="NCBI Taxonomy" id="177439"/>
    <lineage>
        <taxon>Bacteria</taxon>
        <taxon>Pseudomonadati</taxon>
        <taxon>Thermodesulfobacteriota</taxon>
        <taxon>Desulfobulbia</taxon>
        <taxon>Desulfobulbales</taxon>
        <taxon>Desulfocapsaceae</taxon>
        <taxon>Desulfotalea</taxon>
    </lineage>
</organism>
<keyword evidence="1" id="KW-1133">Transmembrane helix</keyword>
<dbReference type="KEGG" id="dps:DP0506"/>
<name>Q6AQY9_DESPS</name>
<gene>
    <name evidence="2" type="ordered locus">DP0506</name>
</gene>
<dbReference type="EMBL" id="CR522870">
    <property type="protein sequence ID" value="CAG35235.1"/>
    <property type="molecule type" value="Genomic_DNA"/>
</dbReference>
<dbReference type="HOGENOM" id="CLU_2355188_0_0_7"/>
<feature type="transmembrane region" description="Helical" evidence="1">
    <location>
        <begin position="69"/>
        <end position="87"/>
    </location>
</feature>
<dbReference type="AlphaFoldDB" id="Q6AQY9"/>
<dbReference type="STRING" id="177439.DP0506"/>
<feature type="transmembrane region" description="Helical" evidence="1">
    <location>
        <begin position="38"/>
        <end position="57"/>
    </location>
</feature>
<keyword evidence="1" id="KW-0812">Transmembrane</keyword>
<sequence length="96" mass="10609">MSGLSAGPCRACPFDRSSLPCSHRLGTNLLGPFFPRSAFSHLFYLFYRLAATVCIIFSTGPKGIVPYNLFPLVTAVSIKYTLMWSLIHPCFSYPVA</sequence>
<keyword evidence="1" id="KW-0472">Membrane</keyword>
<protein>
    <submittedName>
        <fullName evidence="2">Uncharacterized protein</fullName>
    </submittedName>
</protein>
<accession>Q6AQY9</accession>